<dbReference type="OrthoDB" id="10249433at2759"/>
<dbReference type="InterPro" id="IPR029058">
    <property type="entry name" value="AB_hydrolase_fold"/>
</dbReference>
<dbReference type="PANTHER" id="PTHR11614">
    <property type="entry name" value="PHOSPHOLIPASE-RELATED"/>
    <property type="match status" value="1"/>
</dbReference>
<dbReference type="SUPFAM" id="SSF53474">
    <property type="entry name" value="alpha/beta-Hydrolases"/>
    <property type="match status" value="1"/>
</dbReference>
<evidence type="ECO:0000259" key="1">
    <source>
        <dbReference type="Pfam" id="PF12146"/>
    </source>
</evidence>
<evidence type="ECO:0000313" key="2">
    <source>
        <dbReference type="EMBL" id="OQO12692.1"/>
    </source>
</evidence>
<keyword evidence="3" id="KW-1185">Reference proteome</keyword>
<organism evidence="2 3">
    <name type="scientific">Cryoendolithus antarcticus</name>
    <dbReference type="NCBI Taxonomy" id="1507870"/>
    <lineage>
        <taxon>Eukaryota</taxon>
        <taxon>Fungi</taxon>
        <taxon>Dikarya</taxon>
        <taxon>Ascomycota</taxon>
        <taxon>Pezizomycotina</taxon>
        <taxon>Dothideomycetes</taxon>
        <taxon>Dothideomycetidae</taxon>
        <taxon>Cladosporiales</taxon>
        <taxon>Cladosporiaceae</taxon>
        <taxon>Cryoendolithus</taxon>
    </lineage>
</organism>
<dbReference type="EMBL" id="NAJO01000004">
    <property type="protein sequence ID" value="OQO12692.1"/>
    <property type="molecule type" value="Genomic_DNA"/>
</dbReference>
<dbReference type="InterPro" id="IPR022742">
    <property type="entry name" value="Hydrolase_4"/>
</dbReference>
<comment type="caution">
    <text evidence="2">The sequence shown here is derived from an EMBL/GenBank/DDBJ whole genome shotgun (WGS) entry which is preliminary data.</text>
</comment>
<dbReference type="InParanoid" id="A0A1V8TNA4"/>
<feature type="domain" description="Serine aminopeptidase S33" evidence="1">
    <location>
        <begin position="31"/>
        <end position="282"/>
    </location>
</feature>
<dbReference type="FunCoup" id="A0A1V8TNA4">
    <property type="interactions" value="699"/>
</dbReference>
<evidence type="ECO:0000313" key="3">
    <source>
        <dbReference type="Proteomes" id="UP000192596"/>
    </source>
</evidence>
<dbReference type="Proteomes" id="UP000192596">
    <property type="component" value="Unassembled WGS sequence"/>
</dbReference>
<dbReference type="InterPro" id="IPR051044">
    <property type="entry name" value="MAG_DAG_Lipase"/>
</dbReference>
<accession>A0A1V8TNA4</accession>
<dbReference type="STRING" id="1507870.A0A1V8TNA4"/>
<sequence>MSKITTQEGWHRFPDGFEAYTKAWIPQQSPPIAHYVFIHGYSDHINSYGGCAPLLAENGIKVHSMDQRGWGRSVKTPAVRGRTGPTKQVLDDMSSFISSVLEESSKDGVPLFLMGHSMGGGQVLQYAAKGPPEILSRIRGFLAEAPLIQVHPDTKPWKLTEFAGRWAGKLMPHAHMVNKLDHTKLARDPNVGLQFKQDPLNHETGTLEGLAGMLDRANELDSGKIVLKDSAGEGGKLRLWIAHGDADGVCDFEATKRFFERQKLADKEFRIYEGWYHVLHAEAGVDERKFAEDVVEWVKARSGPLEGTKSRL</sequence>
<proteinExistence type="predicted"/>
<gene>
    <name evidence="2" type="ORF">B0A48_02155</name>
</gene>
<dbReference type="Gene3D" id="3.40.50.1820">
    <property type="entry name" value="alpha/beta hydrolase"/>
    <property type="match status" value="1"/>
</dbReference>
<name>A0A1V8TNA4_9PEZI</name>
<dbReference type="AlphaFoldDB" id="A0A1V8TNA4"/>
<protein>
    <recommendedName>
        <fullName evidence="1">Serine aminopeptidase S33 domain-containing protein</fullName>
    </recommendedName>
</protein>
<reference evidence="3" key="1">
    <citation type="submission" date="2017-03" db="EMBL/GenBank/DDBJ databases">
        <title>Genomes of endolithic fungi from Antarctica.</title>
        <authorList>
            <person name="Coleine C."/>
            <person name="Masonjones S."/>
            <person name="Stajich J.E."/>
        </authorList>
    </citation>
    <scope>NUCLEOTIDE SEQUENCE [LARGE SCALE GENOMIC DNA]</scope>
    <source>
        <strain evidence="3">CCFEE 5527</strain>
    </source>
</reference>
<dbReference type="Pfam" id="PF12146">
    <property type="entry name" value="Hydrolase_4"/>
    <property type="match status" value="1"/>
</dbReference>